<dbReference type="eggNOG" id="COG1024">
    <property type="taxonomic scope" value="Bacteria"/>
</dbReference>
<evidence type="ECO:0000256" key="1">
    <source>
        <dbReference type="ARBA" id="ARBA00005254"/>
    </source>
</evidence>
<evidence type="ECO:0000313" key="6">
    <source>
        <dbReference type="Proteomes" id="UP000194857"/>
    </source>
</evidence>
<dbReference type="Pfam" id="PF00378">
    <property type="entry name" value="ECH_1"/>
    <property type="match status" value="2"/>
</dbReference>
<dbReference type="Proteomes" id="UP000194857">
    <property type="component" value="Unassembled WGS sequence"/>
</dbReference>
<sequence length="322" mass="35556">MTLAPRHLRIEQRGRVLQVLLDNPPANFLTTAVMQELADLLEDLEQRQDIGAVILSGAADGVFLTHFDVDEIERAVAPITFSMPAWLTRLLLESESLLRHLPGARKLLRRTLLAGVADMNLFHEVTAHMRRMDKVFIAAINGLALGGGCELALACDLRLMAEDDQVERFLGQPEVLIGLIPGGGGTQMLARSLGVARALELCLEGQLLEPRQALALGLVNGLAPAEELLEAADALAQRLSRRSPQAVRLIKRSIYQAASRDWTEGMASEKAGFLSAASQGNTRRAMREYIERVRTITREERPFRRADFDDLTEGNAIDMAYR</sequence>
<dbReference type="EMBL" id="RBSQ01000674">
    <property type="protein sequence ID" value="RMS54189.1"/>
    <property type="molecule type" value="Genomic_DNA"/>
</dbReference>
<dbReference type="EMBL" id="NFFZ01000002">
    <property type="protein sequence ID" value="OTI65312.1"/>
    <property type="molecule type" value="Genomic_DNA"/>
</dbReference>
<dbReference type="PROSITE" id="PS00166">
    <property type="entry name" value="ENOYL_COA_HYDRATASE"/>
    <property type="match status" value="1"/>
</dbReference>
<proteinExistence type="inferred from homology"/>
<evidence type="ECO:0000313" key="5">
    <source>
        <dbReference type="EMBL" id="RMS54189.1"/>
    </source>
</evidence>
<reference evidence="5 7" key="3">
    <citation type="submission" date="2018-08" db="EMBL/GenBank/DDBJ databases">
        <title>Recombination of ecologically and evolutionarily significant loci maintains genetic cohesion in the Pseudomonas syringae species complex.</title>
        <authorList>
            <person name="Dillon M."/>
            <person name="Thakur S."/>
            <person name="Almeida R.N.D."/>
            <person name="Weir B.S."/>
            <person name="Guttman D.S."/>
        </authorList>
    </citation>
    <scope>NUCLEOTIDE SEQUENCE [LARGE SCALE GENOMIC DNA]</scope>
    <source>
        <strain evidence="5 7">ICMP 7846</strain>
    </source>
</reference>
<dbReference type="InterPro" id="IPR001753">
    <property type="entry name" value="Enoyl-CoA_hydra/iso"/>
</dbReference>
<dbReference type="EMBL" id="KT454971">
    <property type="protein sequence ID" value="ALI59350.1"/>
    <property type="molecule type" value="Genomic_DNA"/>
</dbReference>
<evidence type="ECO:0000313" key="3">
    <source>
        <dbReference type="EMBL" id="ALI59350.1"/>
    </source>
</evidence>
<name>A0A072ZTS3_PSEAI</name>
<dbReference type="GO" id="GO:0006635">
    <property type="term" value="P:fatty acid beta-oxidation"/>
    <property type="evidence" value="ECO:0007669"/>
    <property type="project" value="TreeGrafter"/>
</dbReference>
<dbReference type="RefSeq" id="WP_003114421.1">
    <property type="nucleotide sequence ID" value="NZ_AP014839.1"/>
</dbReference>
<protein>
    <submittedName>
        <fullName evidence="3 4">Enoyl-CoA hydratase</fullName>
        <ecNumber evidence="3">4.2.1.150</ecNumber>
    </submittedName>
</protein>
<reference evidence="3" key="1">
    <citation type="submission" date="2015-08" db="EMBL/GenBank/DDBJ databases">
        <title>Pseudomonas aeruginosa strain CCBH4851 chromosome region.</title>
        <authorList>
            <person name="Silveira M.C."/>
            <person name="Carvalho-Assef A.P.D."/>
            <person name="Albano R.M."/>
        </authorList>
    </citation>
    <scope>NUCLEOTIDE SEQUENCE</scope>
    <source>
        <strain evidence="3">CCBH4851</strain>
    </source>
</reference>
<keyword evidence="3" id="KW-0456">Lyase</keyword>
<dbReference type="SMR" id="A0A072ZTS3"/>
<dbReference type="Gene3D" id="3.90.226.10">
    <property type="entry name" value="2-enoyl-CoA Hydratase, Chain A, domain 1"/>
    <property type="match status" value="1"/>
</dbReference>
<dbReference type="SUPFAM" id="SSF52096">
    <property type="entry name" value="ClpP/crotonase"/>
    <property type="match status" value="1"/>
</dbReference>
<dbReference type="GO" id="GO:0018812">
    <property type="term" value="F:3-hydroxyacyl-CoA dehydratase activity"/>
    <property type="evidence" value="ECO:0007669"/>
    <property type="project" value="UniProtKB-EC"/>
</dbReference>
<evidence type="ECO:0000256" key="2">
    <source>
        <dbReference type="RuleBase" id="RU003707"/>
    </source>
</evidence>
<dbReference type="AlphaFoldDB" id="A0A072ZTS3"/>
<dbReference type="InterPro" id="IPR018376">
    <property type="entry name" value="Enoyl-CoA_hyd/isom_CS"/>
</dbReference>
<comment type="similarity">
    <text evidence="1 2">Belongs to the enoyl-CoA hydratase/isomerase family.</text>
</comment>
<accession>A0A072ZTS3</accession>
<dbReference type="PATRIC" id="fig|287.1482.peg.1149"/>
<dbReference type="Proteomes" id="UP000270834">
    <property type="component" value="Unassembled WGS sequence"/>
</dbReference>
<evidence type="ECO:0000313" key="7">
    <source>
        <dbReference type="Proteomes" id="UP000270834"/>
    </source>
</evidence>
<evidence type="ECO:0000313" key="4">
    <source>
        <dbReference type="EMBL" id="OTI65312.1"/>
    </source>
</evidence>
<reference evidence="4 6" key="2">
    <citation type="submission" date="2017-05" db="EMBL/GenBank/DDBJ databases">
        <authorList>
            <person name="Song R."/>
            <person name="Chenine A.L."/>
            <person name="Ruprecht R.M."/>
        </authorList>
    </citation>
    <scope>NUCLEOTIDE SEQUENCE [LARGE SCALE GENOMIC DNA]</scope>
    <source>
        <strain evidence="4 6">S567_C10_BS</strain>
    </source>
</reference>
<dbReference type="PANTHER" id="PTHR11941:SF54">
    <property type="entry name" value="ENOYL-COA HYDRATASE, MITOCHONDRIAL"/>
    <property type="match status" value="1"/>
</dbReference>
<dbReference type="CDD" id="cd06558">
    <property type="entry name" value="crotonase-like"/>
    <property type="match status" value="1"/>
</dbReference>
<gene>
    <name evidence="3" type="primary">crt</name>
    <name evidence="5" type="ORF">ALP65_03812</name>
    <name evidence="4" type="ORF">CAZ10_05985</name>
    <name evidence="3" type="ORF">CCBH4851_00651</name>
</gene>
<dbReference type="InterPro" id="IPR029045">
    <property type="entry name" value="ClpP/crotonase-like_dom_sf"/>
</dbReference>
<dbReference type="EC" id="4.2.1.150" evidence="3"/>
<dbReference type="PANTHER" id="PTHR11941">
    <property type="entry name" value="ENOYL-COA HYDRATASE-RELATED"/>
    <property type="match status" value="1"/>
</dbReference>
<dbReference type="OMA" id="CAGLDMG"/>
<organism evidence="3">
    <name type="scientific">Pseudomonas aeruginosa</name>
    <dbReference type="NCBI Taxonomy" id="287"/>
    <lineage>
        <taxon>Bacteria</taxon>
        <taxon>Pseudomonadati</taxon>
        <taxon>Pseudomonadota</taxon>
        <taxon>Gammaproteobacteria</taxon>
        <taxon>Pseudomonadales</taxon>
        <taxon>Pseudomonadaceae</taxon>
        <taxon>Pseudomonas</taxon>
    </lineage>
</organism>